<evidence type="ECO:0000313" key="4">
    <source>
        <dbReference type="EMBL" id="QNE76468.1"/>
    </source>
</evidence>
<accession>A0A7G7BMA3</accession>
<dbReference type="SUPFAM" id="SSF116734">
    <property type="entry name" value="DNA methylase specificity domain"/>
    <property type="match status" value="1"/>
</dbReference>
<reference evidence="5" key="1">
    <citation type="submission" date="2019-10" db="EMBL/GenBank/DDBJ databases">
        <title>Antimicrobial potential of Antarctic Bacteria.</title>
        <authorList>
            <person name="Benaud N."/>
            <person name="Edwards R.J."/>
            <person name="Ferrari B.C."/>
        </authorList>
    </citation>
    <scope>NUCLEOTIDE SEQUENCE [LARGE SCALE GENOMIC DNA]</scope>
    <source>
        <strain evidence="5">NBSH44</strain>
    </source>
</reference>
<feature type="compositionally biased region" description="Gly residues" evidence="3">
    <location>
        <begin position="279"/>
        <end position="288"/>
    </location>
</feature>
<dbReference type="AlphaFoldDB" id="A0A7G7BMA3"/>
<dbReference type="EMBL" id="CP045702">
    <property type="protein sequence ID" value="QNE76468.1"/>
    <property type="molecule type" value="Genomic_DNA"/>
</dbReference>
<evidence type="ECO:0000256" key="2">
    <source>
        <dbReference type="ARBA" id="ARBA00023125"/>
    </source>
</evidence>
<dbReference type="PANTHER" id="PTHR30408:SF12">
    <property type="entry name" value="TYPE I RESTRICTION ENZYME MJAVIII SPECIFICITY SUBUNIT"/>
    <property type="match status" value="1"/>
</dbReference>
<protein>
    <recommendedName>
        <fullName evidence="6">Type I restriction modification DNA specificity domain-containing protein</fullName>
    </recommendedName>
</protein>
<evidence type="ECO:0000256" key="1">
    <source>
        <dbReference type="ARBA" id="ARBA00022747"/>
    </source>
</evidence>
<evidence type="ECO:0000256" key="3">
    <source>
        <dbReference type="SAM" id="MobiDB-lite"/>
    </source>
</evidence>
<dbReference type="GO" id="GO:0003677">
    <property type="term" value="F:DNA binding"/>
    <property type="evidence" value="ECO:0007669"/>
    <property type="project" value="UniProtKB-KW"/>
</dbReference>
<dbReference type="RefSeq" id="WP_185299944.1">
    <property type="nucleotide sequence ID" value="NZ_CP045702.1"/>
</dbReference>
<proteinExistence type="predicted"/>
<feature type="region of interest" description="Disordered" evidence="3">
    <location>
        <begin position="266"/>
        <end position="288"/>
    </location>
</feature>
<evidence type="ECO:0008006" key="6">
    <source>
        <dbReference type="Google" id="ProtNLM"/>
    </source>
</evidence>
<dbReference type="InterPro" id="IPR044946">
    <property type="entry name" value="Restrct_endonuc_typeI_TRD_sf"/>
</dbReference>
<keyword evidence="5" id="KW-1185">Reference proteome</keyword>
<gene>
    <name evidence="4" type="ORF">F0344_19215</name>
</gene>
<dbReference type="GO" id="GO:0009307">
    <property type="term" value="P:DNA restriction-modification system"/>
    <property type="evidence" value="ECO:0007669"/>
    <property type="project" value="UniProtKB-KW"/>
</dbReference>
<evidence type="ECO:0000313" key="5">
    <source>
        <dbReference type="Proteomes" id="UP000515307"/>
    </source>
</evidence>
<dbReference type="REBASE" id="456895">
    <property type="entry name" value="S1.SfiNBSH44ORF19220P"/>
</dbReference>
<dbReference type="Gene3D" id="3.90.220.20">
    <property type="entry name" value="DNA methylase specificity domains"/>
    <property type="match status" value="2"/>
</dbReference>
<dbReference type="KEGG" id="sfiy:F0344_19215"/>
<dbReference type="InterPro" id="IPR052021">
    <property type="entry name" value="Type-I_RS_S_subunit"/>
</dbReference>
<dbReference type="Proteomes" id="UP000515307">
    <property type="component" value="Chromosome"/>
</dbReference>
<name>A0A7G7BMA3_9ACTN</name>
<keyword evidence="1" id="KW-0680">Restriction system</keyword>
<dbReference type="PANTHER" id="PTHR30408">
    <property type="entry name" value="TYPE-1 RESTRICTION ENZYME ECOKI SPECIFICITY PROTEIN"/>
    <property type="match status" value="1"/>
</dbReference>
<keyword evidence="2" id="KW-0238">DNA-binding</keyword>
<organism evidence="4 5">
    <name type="scientific">Streptomyces finlayi</name>
    <dbReference type="NCBI Taxonomy" id="67296"/>
    <lineage>
        <taxon>Bacteria</taxon>
        <taxon>Bacillati</taxon>
        <taxon>Actinomycetota</taxon>
        <taxon>Actinomycetes</taxon>
        <taxon>Kitasatosporales</taxon>
        <taxon>Streptomycetaceae</taxon>
        <taxon>Streptomyces</taxon>
    </lineage>
</organism>
<sequence>MSDWQQIALGNLQTRVRHKVAVPPQGSRASMSGWRQVSLSEVVTRVTTKNVDGTNQNVLTVSAEHGLIAQESFFTKKVASKDTSGYYVVAPGQFVYNKSTSKSAAYGTVARNLSDAPGIVSPLYFVFEAKDGAALPEYLELALNSNQFFGSLAGMLREGARSHGLLNVRLKEFYAATVMLPPLPVQKRIVETTSAVEEQISALDTEAEALTRVESRLRRDLFSSQDAATMPAGKKFDMLLGRQKSARQSVGEHVHPYLRAANLGGGTLDLSDRKTQRSGGYGGVAPRR</sequence>